<organism evidence="1 2">
    <name type="scientific">Phlebiopsis gigantea (strain 11061_1 CR5-6)</name>
    <name type="common">White-rot fungus</name>
    <name type="synonym">Peniophora gigantea</name>
    <dbReference type="NCBI Taxonomy" id="745531"/>
    <lineage>
        <taxon>Eukaryota</taxon>
        <taxon>Fungi</taxon>
        <taxon>Dikarya</taxon>
        <taxon>Basidiomycota</taxon>
        <taxon>Agaricomycotina</taxon>
        <taxon>Agaricomycetes</taxon>
        <taxon>Polyporales</taxon>
        <taxon>Phanerochaetaceae</taxon>
        <taxon>Phlebiopsis</taxon>
    </lineage>
</organism>
<dbReference type="HOGENOM" id="CLU_1825970_0_0_1"/>
<dbReference type="EMBL" id="KN840643">
    <property type="protein sequence ID" value="KIP02955.1"/>
    <property type="molecule type" value="Genomic_DNA"/>
</dbReference>
<dbReference type="AlphaFoldDB" id="A0A0C3S4G7"/>
<evidence type="ECO:0000313" key="2">
    <source>
        <dbReference type="Proteomes" id="UP000053257"/>
    </source>
</evidence>
<keyword evidence="2" id="KW-1185">Reference proteome</keyword>
<dbReference type="Proteomes" id="UP000053257">
    <property type="component" value="Unassembled WGS sequence"/>
</dbReference>
<reference evidence="1 2" key="1">
    <citation type="journal article" date="2014" name="PLoS Genet.">
        <title>Analysis of the Phlebiopsis gigantea genome, transcriptome and secretome provides insight into its pioneer colonization strategies of wood.</title>
        <authorList>
            <person name="Hori C."/>
            <person name="Ishida T."/>
            <person name="Igarashi K."/>
            <person name="Samejima M."/>
            <person name="Suzuki H."/>
            <person name="Master E."/>
            <person name="Ferreira P."/>
            <person name="Ruiz-Duenas F.J."/>
            <person name="Held B."/>
            <person name="Canessa P."/>
            <person name="Larrondo L.F."/>
            <person name="Schmoll M."/>
            <person name="Druzhinina I.S."/>
            <person name="Kubicek C.P."/>
            <person name="Gaskell J.A."/>
            <person name="Kersten P."/>
            <person name="St John F."/>
            <person name="Glasner J."/>
            <person name="Sabat G."/>
            <person name="Splinter BonDurant S."/>
            <person name="Syed K."/>
            <person name="Yadav J."/>
            <person name="Mgbeahuruike A.C."/>
            <person name="Kovalchuk A."/>
            <person name="Asiegbu F.O."/>
            <person name="Lackner G."/>
            <person name="Hoffmeister D."/>
            <person name="Rencoret J."/>
            <person name="Gutierrez A."/>
            <person name="Sun H."/>
            <person name="Lindquist E."/>
            <person name="Barry K."/>
            <person name="Riley R."/>
            <person name="Grigoriev I.V."/>
            <person name="Henrissat B."/>
            <person name="Kues U."/>
            <person name="Berka R.M."/>
            <person name="Martinez A.T."/>
            <person name="Covert S.F."/>
            <person name="Blanchette R.A."/>
            <person name="Cullen D."/>
        </authorList>
    </citation>
    <scope>NUCLEOTIDE SEQUENCE [LARGE SCALE GENOMIC DNA]</scope>
    <source>
        <strain evidence="1 2">11061_1 CR5-6</strain>
    </source>
</reference>
<proteinExistence type="predicted"/>
<name>A0A0C3S4G7_PHLG1</name>
<gene>
    <name evidence="1" type="ORF">PHLGIDRAFT_130449</name>
</gene>
<protein>
    <submittedName>
        <fullName evidence="1">Uncharacterized protein</fullName>
    </submittedName>
</protein>
<sequence length="141" mass="15846">MPLLDFPTGLVLGGTAATAYFTLNPYGDVSASHELLLQLEKDLAKFDYQEGAILFGSSRRSTDRLIMSKTLPELKRQFESCMALYTDCQLEININYPHVWNFLQPGGRRLYDNISLLRAQVKSLQTDILTTSRALGSLLRS</sequence>
<accession>A0A0C3S4G7</accession>
<evidence type="ECO:0000313" key="1">
    <source>
        <dbReference type="EMBL" id="KIP02955.1"/>
    </source>
</evidence>